<keyword evidence="4" id="KW-1185">Reference proteome</keyword>
<evidence type="ECO:0000256" key="1">
    <source>
        <dbReference type="SAM" id="MobiDB-lite"/>
    </source>
</evidence>
<name>A0ABV0N3V3_9TELE</name>
<protein>
    <recommendedName>
        <fullName evidence="2">Cilium assembly protein DZIP1 domain-containing protein</fullName>
    </recommendedName>
</protein>
<feature type="region of interest" description="Disordered" evidence="1">
    <location>
        <begin position="116"/>
        <end position="137"/>
    </location>
</feature>
<comment type="caution">
    <text evidence="3">The sequence shown here is derived from an EMBL/GenBank/DDBJ whole genome shotgun (WGS) entry which is preliminary data.</text>
</comment>
<feature type="compositionally biased region" description="Acidic residues" evidence="1">
    <location>
        <begin position="206"/>
        <end position="222"/>
    </location>
</feature>
<dbReference type="Pfam" id="PF25977">
    <property type="entry name" value="DZIP1"/>
    <property type="match status" value="1"/>
</dbReference>
<feature type="compositionally biased region" description="Basic and acidic residues" evidence="1">
    <location>
        <begin position="7"/>
        <end position="34"/>
    </location>
</feature>
<feature type="compositionally biased region" description="Polar residues" evidence="1">
    <location>
        <begin position="128"/>
        <end position="137"/>
    </location>
</feature>
<gene>
    <name evidence="3" type="ORF">GOODEAATRI_023775</name>
</gene>
<evidence type="ECO:0000259" key="2">
    <source>
        <dbReference type="Pfam" id="PF25977"/>
    </source>
</evidence>
<evidence type="ECO:0000313" key="3">
    <source>
        <dbReference type="EMBL" id="MEQ2166055.1"/>
    </source>
</evidence>
<reference evidence="3 4" key="1">
    <citation type="submission" date="2021-06" db="EMBL/GenBank/DDBJ databases">
        <authorList>
            <person name="Palmer J.M."/>
        </authorList>
    </citation>
    <scope>NUCLEOTIDE SEQUENCE [LARGE SCALE GENOMIC DNA]</scope>
    <source>
        <strain evidence="3 4">GA_2019</strain>
        <tissue evidence="3">Muscle</tissue>
    </source>
</reference>
<feature type="compositionally biased region" description="Polar residues" evidence="1">
    <location>
        <begin position="358"/>
        <end position="370"/>
    </location>
</feature>
<feature type="region of interest" description="Disordered" evidence="1">
    <location>
        <begin position="1"/>
        <end position="55"/>
    </location>
</feature>
<accession>A0ABV0N3V3</accession>
<proteinExistence type="predicted"/>
<feature type="compositionally biased region" description="Polar residues" evidence="1">
    <location>
        <begin position="255"/>
        <end position="270"/>
    </location>
</feature>
<feature type="domain" description="Cilium assembly protein DZIP1" evidence="2">
    <location>
        <begin position="49"/>
        <end position="122"/>
    </location>
</feature>
<dbReference type="InterPro" id="IPR058883">
    <property type="entry name" value="DZIP1_dom"/>
</dbReference>
<organism evidence="3 4">
    <name type="scientific">Goodea atripinnis</name>
    <dbReference type="NCBI Taxonomy" id="208336"/>
    <lineage>
        <taxon>Eukaryota</taxon>
        <taxon>Metazoa</taxon>
        <taxon>Chordata</taxon>
        <taxon>Craniata</taxon>
        <taxon>Vertebrata</taxon>
        <taxon>Euteleostomi</taxon>
        <taxon>Actinopterygii</taxon>
        <taxon>Neopterygii</taxon>
        <taxon>Teleostei</taxon>
        <taxon>Neoteleostei</taxon>
        <taxon>Acanthomorphata</taxon>
        <taxon>Ovalentaria</taxon>
        <taxon>Atherinomorphae</taxon>
        <taxon>Cyprinodontiformes</taxon>
        <taxon>Goodeidae</taxon>
        <taxon>Goodea</taxon>
    </lineage>
</organism>
<dbReference type="EMBL" id="JAHRIO010022560">
    <property type="protein sequence ID" value="MEQ2166055.1"/>
    <property type="molecule type" value="Genomic_DNA"/>
</dbReference>
<dbReference type="Proteomes" id="UP001476798">
    <property type="component" value="Unassembled WGS sequence"/>
</dbReference>
<feature type="compositionally biased region" description="Basic and acidic residues" evidence="1">
    <location>
        <begin position="300"/>
        <end position="309"/>
    </location>
</feature>
<feature type="compositionally biased region" description="Acidic residues" evidence="1">
    <location>
        <begin position="285"/>
        <end position="299"/>
    </location>
</feature>
<sequence length="433" mass="47605">MSASVSSERHDARLYSSISEKRPMVSKHVTEPAKRQKVTASAVKKNPGIKKEMRSELERSVIKKLESLGVKPDQRGLTNQELTSLLAKVHSNQEDAAEAMPDYWRCREEIASFVEQKLGGQKRGNEAASESQARSKQPVQDFCLVLVLQVRPRSSSLPSRTSQAISAAAVKQSKTPQPAPRTKALIQPKTSTPNMKSAVRISASNSDEDSEDKESDTEEEPVQDQRVKSSNLRSHQAMAVEMKAGKPTPVLVRQTAVSQPTSFKPQQSWASVGGMSRHTVSKLESDEDEDESDVSEMVEIDPRQLHGFKDQNGNIDKGNHNKDLEESSDWMVSSLEDKQEASKPTSLRGSGPLRKSLDSSSTSVWGTSTAKGPKSGQWDVWMFLGHFFPFHFSSTRVLLLCLAGLTETGTGSTLKSSLYSLSDISDSDDISNK</sequence>
<feature type="region of interest" description="Disordered" evidence="1">
    <location>
        <begin position="155"/>
        <end position="373"/>
    </location>
</feature>
<evidence type="ECO:0000313" key="4">
    <source>
        <dbReference type="Proteomes" id="UP001476798"/>
    </source>
</evidence>